<evidence type="ECO:0000256" key="2">
    <source>
        <dbReference type="SAM" id="MobiDB-lite"/>
    </source>
</evidence>
<sequence length="406" mass="44875">MVEETHQKTVKLPHFTKLQKQNPHLDKTKPYPLDGTLVIDFTHVLSGPTCTRMLADAGARVIHIERPTGDDTRHMGPYLKDGSSEYFRICNAGKESIALDLKNDKDHQLVEKMIAKADVVVENFRPGVMARLGLGPEEMTKKHPRLIYASISGFGQYGPMKQDAAYDTVVQALSGIMDATGQPAPKGRPTRVGTSVSDVVAGIMGYSAIMTALYAREKTGKGTTVDISMLDSTLSLMVQDLMTVLGPNFVPERIGNRHPYMYPFDTFMCKDDMIAICCGNNHLWELLCNALGKPEWINEPKFNTNNKREANWEAVKADMEAVLKQDTADNWVQKLDAAGIPVGNVKNVSDTIKMPQVIDRGMIKTLADGNSVLGTPLKYGTWNSYGAQKDSPKLNENGDAIRKEFK</sequence>
<dbReference type="SUPFAM" id="SSF89796">
    <property type="entry name" value="CoA-transferase family III (CaiB/BaiF)"/>
    <property type="match status" value="1"/>
</dbReference>
<accession>A0ABR6E7T0</accession>
<dbReference type="Proteomes" id="UP000544052">
    <property type="component" value="Unassembled WGS sequence"/>
</dbReference>
<dbReference type="InterPro" id="IPR023606">
    <property type="entry name" value="CoA-Trfase_III_dom_1_sf"/>
</dbReference>
<reference evidence="3 4" key="1">
    <citation type="submission" date="2020-07" db="EMBL/GenBank/DDBJ databases">
        <title>Description of Limosilactobacillus balticus sp. nov., Limosilactobacillus agrestis sp. nov., Limosilactobacillus albertensis sp. nov., Limosilactobacillus rudii sp. nov., Limosilactobacillus fastidiosus sp. nov., five novel Limosilactobacillus species isolated from the vertebrate gastrointestinal tract, and proposal of 6 subspecies of Limosilactobacillus reuteri adapted to the gastrointestinal tract of specific vertebrate hosts.</title>
        <authorList>
            <person name="Li F."/>
            <person name="Cheng C."/>
            <person name="Zheng J."/>
            <person name="Quevedo R.M."/>
            <person name="Li J."/>
            <person name="Roos S."/>
            <person name="Gaenzle M.G."/>
            <person name="Walter J."/>
        </authorList>
    </citation>
    <scope>NUCLEOTIDE SEQUENCE [LARGE SCALE GENOMIC DNA]</scope>
    <source>
        <strain evidence="3 4">WF-MO7-1</strain>
    </source>
</reference>
<protein>
    <submittedName>
        <fullName evidence="3">CoA transferase</fullName>
    </submittedName>
</protein>
<evidence type="ECO:0000256" key="1">
    <source>
        <dbReference type="ARBA" id="ARBA00022679"/>
    </source>
</evidence>
<evidence type="ECO:0000313" key="4">
    <source>
        <dbReference type="Proteomes" id="UP000544052"/>
    </source>
</evidence>
<name>A0ABR6E7T0_9LACO</name>
<dbReference type="InterPro" id="IPR003673">
    <property type="entry name" value="CoA-Trfase_fam_III"/>
</dbReference>
<keyword evidence="1 3" id="KW-0808">Transferase</keyword>
<dbReference type="Gene3D" id="3.40.50.10540">
    <property type="entry name" value="Crotonobetainyl-coa:carnitine coa-transferase, domain 1"/>
    <property type="match status" value="1"/>
</dbReference>
<dbReference type="InterPro" id="IPR050483">
    <property type="entry name" value="CoA-transferase_III_domain"/>
</dbReference>
<organism evidence="3 4">
    <name type="scientific">Limosilactobacillus fastidiosus</name>
    <dbReference type="NCBI Taxonomy" id="2759855"/>
    <lineage>
        <taxon>Bacteria</taxon>
        <taxon>Bacillati</taxon>
        <taxon>Bacillota</taxon>
        <taxon>Bacilli</taxon>
        <taxon>Lactobacillales</taxon>
        <taxon>Lactobacillaceae</taxon>
        <taxon>Limosilactobacillus</taxon>
    </lineage>
</organism>
<comment type="caution">
    <text evidence="3">The sequence shown here is derived from an EMBL/GenBank/DDBJ whole genome shotgun (WGS) entry which is preliminary data.</text>
</comment>
<dbReference type="PANTHER" id="PTHR48207:SF3">
    <property type="entry name" value="SUCCINATE--HYDROXYMETHYLGLUTARATE COA-TRANSFERASE"/>
    <property type="match status" value="1"/>
</dbReference>
<evidence type="ECO:0000313" key="3">
    <source>
        <dbReference type="EMBL" id="MBB1062961.1"/>
    </source>
</evidence>
<dbReference type="InterPro" id="IPR044855">
    <property type="entry name" value="CoA-Trfase_III_dom3_sf"/>
</dbReference>
<dbReference type="Pfam" id="PF02515">
    <property type="entry name" value="CoA_transf_3"/>
    <property type="match status" value="1"/>
</dbReference>
<dbReference type="RefSeq" id="WP_182582896.1">
    <property type="nucleotide sequence ID" value="NZ_JACIUZ010000030.1"/>
</dbReference>
<dbReference type="EMBL" id="JACIUZ010000030">
    <property type="protein sequence ID" value="MBB1062961.1"/>
    <property type="molecule type" value="Genomic_DNA"/>
</dbReference>
<gene>
    <name evidence="3" type="ORF">H5R64_04075</name>
</gene>
<proteinExistence type="predicted"/>
<dbReference type="PANTHER" id="PTHR48207">
    <property type="entry name" value="SUCCINATE--HYDROXYMETHYLGLUTARATE COA-TRANSFERASE"/>
    <property type="match status" value="1"/>
</dbReference>
<dbReference type="GO" id="GO:0016740">
    <property type="term" value="F:transferase activity"/>
    <property type="evidence" value="ECO:0007669"/>
    <property type="project" value="UniProtKB-KW"/>
</dbReference>
<feature type="region of interest" description="Disordered" evidence="2">
    <location>
        <begin position="386"/>
        <end position="406"/>
    </location>
</feature>
<dbReference type="Gene3D" id="3.30.1540.10">
    <property type="entry name" value="formyl-coa transferase, domain 3"/>
    <property type="match status" value="1"/>
</dbReference>
<keyword evidence="4" id="KW-1185">Reference proteome</keyword>